<dbReference type="PANTHER" id="PTHR23513:SF9">
    <property type="entry name" value="ENTEROBACTIN EXPORTER ENTS"/>
    <property type="match status" value="1"/>
</dbReference>
<feature type="transmembrane region" description="Helical" evidence="7">
    <location>
        <begin position="229"/>
        <end position="254"/>
    </location>
</feature>
<feature type="domain" description="Major facilitator superfamily (MFS) profile" evidence="8">
    <location>
        <begin position="1"/>
        <end position="407"/>
    </location>
</feature>
<dbReference type="EMBL" id="JAVHUL010000033">
    <property type="protein sequence ID" value="MDQ7918152.1"/>
    <property type="molecule type" value="Genomic_DNA"/>
</dbReference>
<comment type="subcellular location">
    <subcellularLocation>
        <location evidence="1">Cell membrane</location>
        <topology evidence="1">Multi-pass membrane protein</topology>
    </subcellularLocation>
</comment>
<feature type="transmembrane region" description="Helical" evidence="7">
    <location>
        <begin position="153"/>
        <end position="173"/>
    </location>
</feature>
<reference evidence="9 10" key="1">
    <citation type="submission" date="2023-08" db="EMBL/GenBank/DDBJ databases">
        <title>Mesonia sp. MT50, isolated from deep-sea sediment of the Mariana Trench.</title>
        <authorList>
            <person name="Fu H."/>
        </authorList>
    </citation>
    <scope>NUCLEOTIDE SEQUENCE [LARGE SCALE GENOMIC DNA]</scope>
    <source>
        <strain evidence="9 10">MT50</strain>
    </source>
</reference>
<dbReference type="Gene3D" id="1.20.1250.20">
    <property type="entry name" value="MFS general substrate transporter like domains"/>
    <property type="match status" value="1"/>
</dbReference>
<dbReference type="InterPro" id="IPR036259">
    <property type="entry name" value="MFS_trans_sf"/>
</dbReference>
<sequence length="423" mass="46235">MAKNDPYAALRYKEFNIFLLLRFAMVFAWSMQFIVIEWEVYSLTKNPLSLGIIGLMEVISAVSMALFAGHIVDQKEKKGLLLKCLLGFSVISIGLFLLTWPRIIAGYEQNHILYGIYGLVFLGGIVRAFMGPTIFSLFALIVPKKVYPNAATWSSSVWQMGAVLGPALAGFSIHWIGVHWSMCLIFGFSLMALIALSQISTKPILNPKIGENVFKSLREGVKFVFSTKVILGALTLDMIAVLFGGAVALLPIFAQDILKVGPEGFGILRAAPAVGALLTMFTSAYFPLHRNAGIKLLVAVFLFGSSIVLFGLSSWFWLSVFALFFSGVTDGISMIIRQTILQLKTPDHMRGRVASVNSMFVGSSNELGAFESGLTAKLMGTVTAVVFGGTMTMITVFSTGVLFPKLRKLDLQKDIDDHDKNNA</sequence>
<evidence type="ECO:0000259" key="8">
    <source>
        <dbReference type="PROSITE" id="PS50850"/>
    </source>
</evidence>
<feature type="transmembrane region" description="Helical" evidence="7">
    <location>
        <begin position="298"/>
        <end position="325"/>
    </location>
</feature>
<feature type="transmembrane region" description="Helical" evidence="7">
    <location>
        <begin position="112"/>
        <end position="141"/>
    </location>
</feature>
<keyword evidence="3" id="KW-1003">Cell membrane</keyword>
<dbReference type="PANTHER" id="PTHR23513">
    <property type="entry name" value="INTEGRAL MEMBRANE EFFLUX PROTEIN-RELATED"/>
    <property type="match status" value="1"/>
</dbReference>
<feature type="transmembrane region" description="Helical" evidence="7">
    <location>
        <begin position="179"/>
        <end position="199"/>
    </location>
</feature>
<organism evidence="9 10">
    <name type="scientific">Mesonia profundi</name>
    <dbReference type="NCBI Taxonomy" id="3070998"/>
    <lineage>
        <taxon>Bacteria</taxon>
        <taxon>Pseudomonadati</taxon>
        <taxon>Bacteroidota</taxon>
        <taxon>Flavobacteriia</taxon>
        <taxon>Flavobacteriales</taxon>
        <taxon>Flavobacteriaceae</taxon>
        <taxon>Mesonia</taxon>
    </lineage>
</organism>
<gene>
    <name evidence="9" type="ORF">RBU60_11235</name>
</gene>
<evidence type="ECO:0000256" key="4">
    <source>
        <dbReference type="ARBA" id="ARBA00022692"/>
    </source>
</evidence>
<evidence type="ECO:0000313" key="9">
    <source>
        <dbReference type="EMBL" id="MDQ7918152.1"/>
    </source>
</evidence>
<feature type="transmembrane region" description="Helical" evidence="7">
    <location>
        <begin position="48"/>
        <end position="68"/>
    </location>
</feature>
<keyword evidence="5 7" id="KW-1133">Transmembrane helix</keyword>
<proteinExistence type="predicted"/>
<comment type="caution">
    <text evidence="9">The sequence shown here is derived from an EMBL/GenBank/DDBJ whole genome shotgun (WGS) entry which is preliminary data.</text>
</comment>
<protein>
    <submittedName>
        <fullName evidence="9">MFS transporter</fullName>
    </submittedName>
</protein>
<feature type="transmembrane region" description="Helical" evidence="7">
    <location>
        <begin position="266"/>
        <end position="286"/>
    </location>
</feature>
<feature type="transmembrane region" description="Helical" evidence="7">
    <location>
        <begin position="378"/>
        <end position="403"/>
    </location>
</feature>
<dbReference type="CDD" id="cd06173">
    <property type="entry name" value="MFS_MefA_like"/>
    <property type="match status" value="1"/>
</dbReference>
<dbReference type="RefSeq" id="WP_308865136.1">
    <property type="nucleotide sequence ID" value="NZ_JAVHUL010000033.1"/>
</dbReference>
<feature type="transmembrane region" description="Helical" evidence="7">
    <location>
        <begin position="15"/>
        <end position="36"/>
    </location>
</feature>
<evidence type="ECO:0000256" key="7">
    <source>
        <dbReference type="SAM" id="Phobius"/>
    </source>
</evidence>
<dbReference type="Proteomes" id="UP001230915">
    <property type="component" value="Unassembled WGS sequence"/>
</dbReference>
<keyword evidence="6 7" id="KW-0472">Membrane</keyword>
<name>A0ABU1A376_9FLAO</name>
<evidence type="ECO:0000256" key="2">
    <source>
        <dbReference type="ARBA" id="ARBA00022448"/>
    </source>
</evidence>
<feature type="transmembrane region" description="Helical" evidence="7">
    <location>
        <begin position="80"/>
        <end position="100"/>
    </location>
</feature>
<keyword evidence="10" id="KW-1185">Reference proteome</keyword>
<evidence type="ECO:0000256" key="1">
    <source>
        <dbReference type="ARBA" id="ARBA00004651"/>
    </source>
</evidence>
<dbReference type="Pfam" id="PF05977">
    <property type="entry name" value="MFS_3"/>
    <property type="match status" value="1"/>
</dbReference>
<accession>A0ABU1A376</accession>
<keyword evidence="2" id="KW-0813">Transport</keyword>
<evidence type="ECO:0000256" key="3">
    <source>
        <dbReference type="ARBA" id="ARBA00022475"/>
    </source>
</evidence>
<dbReference type="SUPFAM" id="SSF103473">
    <property type="entry name" value="MFS general substrate transporter"/>
    <property type="match status" value="1"/>
</dbReference>
<dbReference type="InterPro" id="IPR010290">
    <property type="entry name" value="TM_effector"/>
</dbReference>
<evidence type="ECO:0000256" key="5">
    <source>
        <dbReference type="ARBA" id="ARBA00022989"/>
    </source>
</evidence>
<evidence type="ECO:0000313" key="10">
    <source>
        <dbReference type="Proteomes" id="UP001230915"/>
    </source>
</evidence>
<evidence type="ECO:0000256" key="6">
    <source>
        <dbReference type="ARBA" id="ARBA00023136"/>
    </source>
</evidence>
<keyword evidence="4 7" id="KW-0812">Transmembrane</keyword>
<dbReference type="PROSITE" id="PS50850">
    <property type="entry name" value="MFS"/>
    <property type="match status" value="1"/>
</dbReference>
<dbReference type="InterPro" id="IPR020846">
    <property type="entry name" value="MFS_dom"/>
</dbReference>